<name>A0AAX4PDL0_9CHLO</name>
<protein>
    <submittedName>
        <fullName evidence="11">Guanylate cyclase</fullName>
    </submittedName>
</protein>
<evidence type="ECO:0000256" key="9">
    <source>
        <dbReference type="SAM" id="Phobius"/>
    </source>
</evidence>
<dbReference type="SMART" id="SM00044">
    <property type="entry name" value="CYCc"/>
    <property type="match status" value="1"/>
</dbReference>
<dbReference type="InterPro" id="IPR018297">
    <property type="entry name" value="A/G_cyclase_CS"/>
</dbReference>
<dbReference type="Pfam" id="PF00211">
    <property type="entry name" value="Guanylate_cyc"/>
    <property type="match status" value="2"/>
</dbReference>
<keyword evidence="6 7" id="KW-0456">Lyase</keyword>
<keyword evidence="12" id="KW-1185">Reference proteome</keyword>
<proteinExistence type="inferred from homology"/>
<evidence type="ECO:0000256" key="3">
    <source>
        <dbReference type="ARBA" id="ARBA00022741"/>
    </source>
</evidence>
<dbReference type="PANTHER" id="PTHR11920">
    <property type="entry name" value="GUANYLYL CYCLASE"/>
    <property type="match status" value="1"/>
</dbReference>
<dbReference type="GO" id="GO:0004383">
    <property type="term" value="F:guanylate cyclase activity"/>
    <property type="evidence" value="ECO:0007669"/>
    <property type="project" value="TreeGrafter"/>
</dbReference>
<evidence type="ECO:0000259" key="10">
    <source>
        <dbReference type="PROSITE" id="PS50125"/>
    </source>
</evidence>
<dbReference type="SUPFAM" id="SSF55073">
    <property type="entry name" value="Nucleotide cyclase"/>
    <property type="match status" value="1"/>
</dbReference>
<evidence type="ECO:0000256" key="4">
    <source>
        <dbReference type="ARBA" id="ARBA00022989"/>
    </source>
</evidence>
<feature type="domain" description="Guanylate cyclase" evidence="10">
    <location>
        <begin position="360"/>
        <end position="570"/>
    </location>
</feature>
<evidence type="ECO:0000256" key="7">
    <source>
        <dbReference type="RuleBase" id="RU000405"/>
    </source>
</evidence>
<evidence type="ECO:0000313" key="12">
    <source>
        <dbReference type="Proteomes" id="UP001472866"/>
    </source>
</evidence>
<dbReference type="Proteomes" id="UP001472866">
    <property type="component" value="Chromosome 09"/>
</dbReference>
<dbReference type="PROSITE" id="PS00452">
    <property type="entry name" value="GUANYLATE_CYCLASE_1"/>
    <property type="match status" value="1"/>
</dbReference>
<feature type="region of interest" description="Disordered" evidence="8">
    <location>
        <begin position="437"/>
        <end position="457"/>
    </location>
</feature>
<dbReference type="InterPro" id="IPR050401">
    <property type="entry name" value="Cyclic_nucleotide_synthase"/>
</dbReference>
<feature type="transmembrane region" description="Helical" evidence="9">
    <location>
        <begin position="204"/>
        <end position="224"/>
    </location>
</feature>
<reference evidence="11 12" key="1">
    <citation type="submission" date="2024-03" db="EMBL/GenBank/DDBJ databases">
        <title>Complete genome sequence of the green alga Chloropicon roscoffensis RCC1871.</title>
        <authorList>
            <person name="Lemieux C."/>
            <person name="Pombert J.-F."/>
            <person name="Otis C."/>
            <person name="Turmel M."/>
        </authorList>
    </citation>
    <scope>NUCLEOTIDE SEQUENCE [LARGE SCALE GENOMIC DNA]</scope>
    <source>
        <strain evidence="11 12">RCC1871</strain>
    </source>
</reference>
<dbReference type="GO" id="GO:0004016">
    <property type="term" value="F:adenylate cyclase activity"/>
    <property type="evidence" value="ECO:0007669"/>
    <property type="project" value="TreeGrafter"/>
</dbReference>
<dbReference type="InterPro" id="IPR001054">
    <property type="entry name" value="A/G_cyclase"/>
</dbReference>
<evidence type="ECO:0000256" key="6">
    <source>
        <dbReference type="ARBA" id="ARBA00023239"/>
    </source>
</evidence>
<comment type="similarity">
    <text evidence="7">Belongs to the adenylyl cyclase class-4/guanylyl cyclase family.</text>
</comment>
<dbReference type="PROSITE" id="PS50125">
    <property type="entry name" value="GUANYLATE_CYCLASE_2"/>
    <property type="match status" value="1"/>
</dbReference>
<dbReference type="InterPro" id="IPR029787">
    <property type="entry name" value="Nucleotide_cyclase"/>
</dbReference>
<evidence type="ECO:0000256" key="1">
    <source>
        <dbReference type="ARBA" id="ARBA00004370"/>
    </source>
</evidence>
<sequence>MAFLTLNCDFSDKWLHNEDYVFEDELRGLSSSAQMDGLSPSEYCGALGFKDRSLEREYLKWQARTSESRLLLSYVFCLVLSIFPDLVYMLVNLDFFQEASYTDDFFVKNFTTILCNIFVFAVGFGSTFTVFRSKAFAKKSCACVPFVIAEFVFIAYTCIESFRFAYSINNFDNVFGVAAWAIFLAFGILMPYTVLFFMHLPFVLTLEILLLALTMFVVVIPLVMGSWDKVSNQGVFRYLMTLPQDRYCYMNAEQCVNVFQVTYITPVVCICIEAAMIVIVSFIVDRASREAFKNKKIIQFLAEQKERSLETQKEDQEELLYTIFPKVIARDLIKHNHGNSSKLDVLALGRTVARMHERVTILFTDIVGFTEMSQMSAPFEVMHFLHSLFTAFDDFVDMDSQLWKLETVGDAFMVASGLGILEDEEADDAVTVEVVSPPDVSEDSMEYSTDSRSGDPYISSAMEDSSESYYSSLRYGRTGTFKLNHRSRSHVDDHKSPDHQCEDPCSDATVVIDFGISALEEARHQRMPNGEPCQIRVGVHSGPVCSGVVGRRMPRFCLYGDTVNTASRMESSSLSGRMQISGETFKLVQGVDRFQWEEPRSVKVKGKGRLKTYFLVPR</sequence>
<dbReference type="PANTHER" id="PTHR11920:SF335">
    <property type="entry name" value="GUANYLATE CYCLASE"/>
    <property type="match status" value="1"/>
</dbReference>
<dbReference type="EMBL" id="CP151509">
    <property type="protein sequence ID" value="WZN64447.1"/>
    <property type="molecule type" value="Genomic_DNA"/>
</dbReference>
<evidence type="ECO:0000256" key="8">
    <source>
        <dbReference type="SAM" id="MobiDB-lite"/>
    </source>
</evidence>
<dbReference type="GO" id="GO:0005886">
    <property type="term" value="C:plasma membrane"/>
    <property type="evidence" value="ECO:0007669"/>
    <property type="project" value="TreeGrafter"/>
</dbReference>
<keyword evidence="3" id="KW-0547">Nucleotide-binding</keyword>
<dbReference type="CDD" id="cd07302">
    <property type="entry name" value="CHD"/>
    <property type="match status" value="1"/>
</dbReference>
<organism evidence="11 12">
    <name type="scientific">Chloropicon roscoffensis</name>
    <dbReference type="NCBI Taxonomy" id="1461544"/>
    <lineage>
        <taxon>Eukaryota</taxon>
        <taxon>Viridiplantae</taxon>
        <taxon>Chlorophyta</taxon>
        <taxon>Chloropicophyceae</taxon>
        <taxon>Chloropicales</taxon>
        <taxon>Chloropicaceae</taxon>
        <taxon>Chloropicon</taxon>
    </lineage>
</organism>
<dbReference type="GO" id="GO:0001653">
    <property type="term" value="F:peptide receptor activity"/>
    <property type="evidence" value="ECO:0007669"/>
    <property type="project" value="TreeGrafter"/>
</dbReference>
<evidence type="ECO:0000256" key="2">
    <source>
        <dbReference type="ARBA" id="ARBA00022692"/>
    </source>
</evidence>
<feature type="transmembrane region" description="Helical" evidence="9">
    <location>
        <begin position="143"/>
        <end position="165"/>
    </location>
</feature>
<dbReference type="GO" id="GO:0007168">
    <property type="term" value="P:receptor guanylyl cyclase signaling pathway"/>
    <property type="evidence" value="ECO:0007669"/>
    <property type="project" value="TreeGrafter"/>
</dbReference>
<dbReference type="GO" id="GO:0035556">
    <property type="term" value="P:intracellular signal transduction"/>
    <property type="evidence" value="ECO:0007669"/>
    <property type="project" value="InterPro"/>
</dbReference>
<keyword evidence="5 9" id="KW-0472">Membrane</keyword>
<evidence type="ECO:0000313" key="11">
    <source>
        <dbReference type="EMBL" id="WZN64447.1"/>
    </source>
</evidence>
<dbReference type="AlphaFoldDB" id="A0AAX4PDL0"/>
<comment type="subcellular location">
    <subcellularLocation>
        <location evidence="1">Membrane</location>
    </subcellularLocation>
</comment>
<evidence type="ECO:0000256" key="5">
    <source>
        <dbReference type="ARBA" id="ARBA00023136"/>
    </source>
</evidence>
<keyword evidence="2 9" id="KW-0812">Transmembrane</keyword>
<dbReference type="GO" id="GO:0000166">
    <property type="term" value="F:nucleotide binding"/>
    <property type="evidence" value="ECO:0007669"/>
    <property type="project" value="UniProtKB-KW"/>
</dbReference>
<feature type="transmembrane region" description="Helical" evidence="9">
    <location>
        <begin position="70"/>
        <end position="90"/>
    </location>
</feature>
<gene>
    <name evidence="11" type="ORF">HKI87_09g60030</name>
</gene>
<feature type="transmembrane region" description="Helical" evidence="9">
    <location>
        <begin position="263"/>
        <end position="284"/>
    </location>
</feature>
<keyword evidence="4 9" id="KW-1133">Transmembrane helix</keyword>
<dbReference type="Gene3D" id="3.30.70.1230">
    <property type="entry name" value="Nucleotide cyclase"/>
    <property type="match status" value="1"/>
</dbReference>
<feature type="transmembrane region" description="Helical" evidence="9">
    <location>
        <begin position="177"/>
        <end position="197"/>
    </location>
</feature>
<feature type="transmembrane region" description="Helical" evidence="9">
    <location>
        <begin position="110"/>
        <end position="131"/>
    </location>
</feature>
<accession>A0AAX4PDL0</accession>